<dbReference type="PANTHER" id="PTHR31214">
    <property type="entry name" value="PROTEIN FAM221A-RELATED"/>
    <property type="match status" value="1"/>
</dbReference>
<dbReference type="OrthoDB" id="6161799at2759"/>
<sequence length="977" mass="106114">MKNRLFVSYSAPTGMDCKMIGPETPCFCTHRYKQHKTDFEVIPTDRPIKLPCRQRGCKCATYHFAPLNGSQPIRCTCKHTSEEHSEEQPYRCKKRGCIKCTGFTSSFTCGCGGSYKQHKMIVETAEEREARGHPIGQATPYAAMGGITGFSSLADGYMRLDPSGRGIDDPDDEIFSDLTERVSQMKRPGEADMDYYERRYQEKKAGGRANVTDSYGQLGAGTRKAIDDKPRSNFLDLIHHNKCIGALVCFWFMGESIIFFNLALHSHRIYVQCSDIQSFKYIVDPSVSLQPSSVFGLMFTNTQSPAQFNSLLTKSVDSKITESMHETNQLTISSIGVIKNSDFVEQLSSSINENDIVPSKTISSDVSEKSKLMDQSLALASSIQIMYASSSNDVDSSSSRSFGITDLTSSSKDVPQITASHLSMGNDPSLSSTSSSSIVMVTAAYMSTNSFTDVKETSRNVAISNFAQTNELTFMSSTFSGEINLAQSKASDFTATIDNNILPTSVLESNSAVSIEISSTKQTYKSEHMLESSIGILSNDVTHSLQTSNYLPLEQTSSLSTMQMTDTSAQSSQLAMTNIPTKDFNNSVIPSTIDNIPKTSNLNTVVPTSSSQPSMQTISLSDLSMTAPLTVSNLMESLSSTSSVQRIELTQSVVNETNTLSSILEREITPSETFTVLTTPSGGSFISKIEHTASQDMMSITSSLVITTPQLNVSDFETKSLLSSDLRIFTSTMANSQSSSLEQTSQNVEQSTISTSLISTTPQTNISAFNTQSLLPSELGSSTLGLVNQSSTPEMMQSSPTKNMSSLSIFDLGSTFTSDSIFLTLNVSNIQSSMPIFQTSDLINASDSSTFQILPTPVMTISSDSSFMLNISNVQTSTTVDLSSEFLMFNATPTVISSTQTQNFSDSLLPDFVSTIFGSSQSLNQSENSINATSVSQSMYFPMTLTSEANFSSGTFLISSSSFPATLPMMNFSSSLE</sequence>
<evidence type="ECO:0000256" key="1">
    <source>
        <dbReference type="ARBA" id="ARBA00011026"/>
    </source>
</evidence>
<evidence type="ECO:0000313" key="3">
    <source>
        <dbReference type="EMBL" id="VDH99230.1"/>
    </source>
</evidence>
<protein>
    <recommendedName>
        <fullName evidence="2">Protein FAM221A</fullName>
    </recommendedName>
</protein>
<comment type="caution">
    <text evidence="3">The sequence shown here is derived from an EMBL/GenBank/DDBJ whole genome shotgun (WGS) entry which is preliminary data.</text>
</comment>
<evidence type="ECO:0000256" key="2">
    <source>
        <dbReference type="ARBA" id="ARBA00039630"/>
    </source>
</evidence>
<dbReference type="EMBL" id="UYJE01001110">
    <property type="protein sequence ID" value="VDH99230.1"/>
    <property type="molecule type" value="Genomic_DNA"/>
</dbReference>
<dbReference type="InterPro" id="IPR026755">
    <property type="entry name" value="Fam221a/b"/>
</dbReference>
<evidence type="ECO:0000313" key="4">
    <source>
        <dbReference type="Proteomes" id="UP000596742"/>
    </source>
</evidence>
<dbReference type="AlphaFoldDB" id="A0A8B6C4A0"/>
<dbReference type="Proteomes" id="UP000596742">
    <property type="component" value="Unassembled WGS sequence"/>
</dbReference>
<organism evidence="3 4">
    <name type="scientific">Mytilus galloprovincialis</name>
    <name type="common">Mediterranean mussel</name>
    <dbReference type="NCBI Taxonomy" id="29158"/>
    <lineage>
        <taxon>Eukaryota</taxon>
        <taxon>Metazoa</taxon>
        <taxon>Spiralia</taxon>
        <taxon>Lophotrochozoa</taxon>
        <taxon>Mollusca</taxon>
        <taxon>Bivalvia</taxon>
        <taxon>Autobranchia</taxon>
        <taxon>Pteriomorphia</taxon>
        <taxon>Mytilida</taxon>
        <taxon>Mytiloidea</taxon>
        <taxon>Mytilidae</taxon>
        <taxon>Mytilinae</taxon>
        <taxon>Mytilus</taxon>
    </lineage>
</organism>
<accession>A0A8B6C4A0</accession>
<name>A0A8B6C4A0_MYTGA</name>
<comment type="similarity">
    <text evidence="1">Belongs to the FAM221 family.</text>
</comment>
<dbReference type="Pfam" id="PF14753">
    <property type="entry name" value="FAM221"/>
    <property type="match status" value="1"/>
</dbReference>
<proteinExistence type="inferred from homology"/>
<gene>
    <name evidence="3" type="ORF">MGAL_10B027611</name>
</gene>
<keyword evidence="4" id="KW-1185">Reference proteome</keyword>
<dbReference type="PANTHER" id="PTHR31214:SF2">
    <property type="entry name" value="PROTEIN FAM221A"/>
    <property type="match status" value="1"/>
</dbReference>
<reference evidence="3" key="1">
    <citation type="submission" date="2018-11" db="EMBL/GenBank/DDBJ databases">
        <authorList>
            <person name="Alioto T."/>
            <person name="Alioto T."/>
        </authorList>
    </citation>
    <scope>NUCLEOTIDE SEQUENCE</scope>
</reference>